<feature type="signal peptide" evidence="3">
    <location>
        <begin position="1"/>
        <end position="21"/>
    </location>
</feature>
<keyword evidence="5" id="KW-0031">Aminopeptidase</keyword>
<gene>
    <name evidence="5" type="primary">dap_2</name>
    <name evidence="5" type="ORF">DYBT9275_02916</name>
</gene>
<organism evidence="5 6">
    <name type="scientific">Dyadobacter helix</name>
    <dbReference type="NCBI Taxonomy" id="2822344"/>
    <lineage>
        <taxon>Bacteria</taxon>
        <taxon>Pseudomonadati</taxon>
        <taxon>Bacteroidota</taxon>
        <taxon>Cytophagia</taxon>
        <taxon>Cytophagales</taxon>
        <taxon>Spirosomataceae</taxon>
        <taxon>Dyadobacter</taxon>
    </lineage>
</organism>
<protein>
    <submittedName>
        <fullName evidence="5">D-aminopeptidase</fullName>
        <ecNumber evidence="5">3.4.11.19</ecNumber>
    </submittedName>
</protein>
<keyword evidence="6" id="KW-1185">Reference proteome</keyword>
<dbReference type="SUPFAM" id="SSF48452">
    <property type="entry name" value="TPR-like"/>
    <property type="match status" value="1"/>
</dbReference>
<evidence type="ECO:0000313" key="5">
    <source>
        <dbReference type="EMBL" id="CAG5002549.1"/>
    </source>
</evidence>
<keyword evidence="5" id="KW-0378">Hydrolase</keyword>
<dbReference type="InterPro" id="IPR050491">
    <property type="entry name" value="AmpC-like"/>
</dbReference>
<feature type="domain" description="Beta-lactamase-related" evidence="4">
    <location>
        <begin position="39"/>
        <end position="355"/>
    </location>
</feature>
<dbReference type="Gene3D" id="3.40.710.10">
    <property type="entry name" value="DD-peptidase/beta-lactamase superfamily"/>
    <property type="match status" value="1"/>
</dbReference>
<dbReference type="PANTHER" id="PTHR46825">
    <property type="entry name" value="D-ALANYL-D-ALANINE-CARBOXYPEPTIDASE/ENDOPEPTIDASE AMPH"/>
    <property type="match status" value="1"/>
</dbReference>
<evidence type="ECO:0000313" key="6">
    <source>
        <dbReference type="Proteomes" id="UP000680038"/>
    </source>
</evidence>
<evidence type="ECO:0000256" key="2">
    <source>
        <dbReference type="ARBA" id="ARBA00023136"/>
    </source>
</evidence>
<keyword evidence="2" id="KW-0472">Membrane</keyword>
<dbReference type="AlphaFoldDB" id="A0A916NCK3"/>
<reference evidence="5" key="1">
    <citation type="submission" date="2021-04" db="EMBL/GenBank/DDBJ databases">
        <authorList>
            <person name="Rodrigo-Torres L."/>
            <person name="Arahal R. D."/>
            <person name="Lucena T."/>
        </authorList>
    </citation>
    <scope>NUCLEOTIDE SEQUENCE</scope>
    <source>
        <strain evidence="5">CECT 9275</strain>
    </source>
</reference>
<evidence type="ECO:0000259" key="4">
    <source>
        <dbReference type="Pfam" id="PF00144"/>
    </source>
</evidence>
<dbReference type="InterPro" id="IPR012338">
    <property type="entry name" value="Beta-lactam/transpept-like"/>
</dbReference>
<dbReference type="PANTHER" id="PTHR46825:SF11">
    <property type="entry name" value="PENICILLIN-BINDING PROTEIN 4"/>
    <property type="match status" value="1"/>
</dbReference>
<comment type="caution">
    <text evidence="5">The sequence shown here is derived from an EMBL/GenBank/DDBJ whole genome shotgun (WGS) entry which is preliminary data.</text>
</comment>
<dbReference type="EC" id="3.4.11.19" evidence="5"/>
<proteinExistence type="predicted"/>
<sequence length="494" mass="55016">MKTLCLFCFLLIFCPATPAFCQTERIDSLLTTAYQNHNLNGSILVAEKGKVLYSKSFGYANTDTRMANSESTRFQLASIGKTFTAVAVLQLSERKKLKLDDPVVKYIPDFPFAKITIRQLLSHTSGLPDLQIFNPFVNEQPDQVIDNALVIPALKRYDKLEFPSGEKWGYSNPGYCVLALIVEKVSKLKFMDYLSMNIWKPADMTDTYSYSAAMSRPDPLRAESYRMPIFSYQLQKVDTMRKYKALLINFGGLQGLGFVASTTADLLRFDQALYNGALLKPATLEEAYRPQKLNSGEQAVVEPGRLTFGLGWFISTDTTGGKIVSHSGFIPGGATMFSRNVTRQQAVIVLDNGESDGLHLTAENVMQLMTGRKIRPQKKSLVKVYTNDLLIYGADLAAAHFHELKPDTVQYRFSPGEMDYAARELNAAGHKSAALETSKLLTFIDPAWQTFNSYAELLLTNGKSGEAKIMFRKSLSINPENHFAKEALAKLGSD</sequence>
<dbReference type="InterPro" id="IPR001466">
    <property type="entry name" value="Beta-lactam-related"/>
</dbReference>
<name>A0A916NCK3_9BACT</name>
<dbReference type="GO" id="GO:0004177">
    <property type="term" value="F:aminopeptidase activity"/>
    <property type="evidence" value="ECO:0007669"/>
    <property type="project" value="UniProtKB-KW"/>
</dbReference>
<keyword evidence="5" id="KW-0645">Protease</keyword>
<accession>A0A916NCK3</accession>
<evidence type="ECO:0000256" key="1">
    <source>
        <dbReference type="ARBA" id="ARBA00004370"/>
    </source>
</evidence>
<dbReference type="EMBL" id="CAJRAF010000002">
    <property type="protein sequence ID" value="CAG5002549.1"/>
    <property type="molecule type" value="Genomic_DNA"/>
</dbReference>
<evidence type="ECO:0000256" key="3">
    <source>
        <dbReference type="SAM" id="SignalP"/>
    </source>
</evidence>
<dbReference type="GO" id="GO:0016020">
    <property type="term" value="C:membrane"/>
    <property type="evidence" value="ECO:0007669"/>
    <property type="project" value="UniProtKB-SubCell"/>
</dbReference>
<comment type="subcellular location">
    <subcellularLocation>
        <location evidence="1">Membrane</location>
    </subcellularLocation>
</comment>
<feature type="chain" id="PRO_5036788903" evidence="3">
    <location>
        <begin position="22"/>
        <end position="494"/>
    </location>
</feature>
<dbReference type="SUPFAM" id="SSF56601">
    <property type="entry name" value="beta-lactamase/transpeptidase-like"/>
    <property type="match status" value="1"/>
</dbReference>
<dbReference type="InterPro" id="IPR011990">
    <property type="entry name" value="TPR-like_helical_dom_sf"/>
</dbReference>
<dbReference type="Proteomes" id="UP000680038">
    <property type="component" value="Unassembled WGS sequence"/>
</dbReference>
<dbReference type="Pfam" id="PF00144">
    <property type="entry name" value="Beta-lactamase"/>
    <property type="match status" value="1"/>
</dbReference>
<keyword evidence="3" id="KW-0732">Signal</keyword>
<dbReference type="RefSeq" id="WP_215239475.1">
    <property type="nucleotide sequence ID" value="NZ_CAJRAF010000002.1"/>
</dbReference>